<dbReference type="Pfam" id="PF00014">
    <property type="entry name" value="Kunitz_BPTI"/>
    <property type="match status" value="1"/>
</dbReference>
<dbReference type="InterPro" id="IPR050098">
    <property type="entry name" value="TFPI/VKTCI-like"/>
</dbReference>
<keyword evidence="4" id="KW-0732">Signal</keyword>
<dbReference type="SUPFAM" id="SSF57362">
    <property type="entry name" value="BPTI-like"/>
    <property type="match status" value="1"/>
</dbReference>
<organism evidence="6 7">
    <name type="scientific">Drosophila arizonae</name>
    <name type="common">Fruit fly</name>
    <dbReference type="NCBI Taxonomy" id="7263"/>
    <lineage>
        <taxon>Eukaryota</taxon>
        <taxon>Metazoa</taxon>
        <taxon>Ecdysozoa</taxon>
        <taxon>Arthropoda</taxon>
        <taxon>Hexapoda</taxon>
        <taxon>Insecta</taxon>
        <taxon>Pterygota</taxon>
        <taxon>Neoptera</taxon>
        <taxon>Endopterygota</taxon>
        <taxon>Diptera</taxon>
        <taxon>Brachycera</taxon>
        <taxon>Muscomorpha</taxon>
        <taxon>Ephydroidea</taxon>
        <taxon>Drosophilidae</taxon>
        <taxon>Drosophila</taxon>
    </lineage>
</organism>
<gene>
    <name evidence="7" type="primary">LOC108614182</name>
</gene>
<proteinExistence type="predicted"/>
<reference evidence="7" key="3">
    <citation type="submission" date="2025-08" db="UniProtKB">
        <authorList>
            <consortium name="RefSeq"/>
        </authorList>
    </citation>
    <scope>IDENTIFICATION</scope>
    <source>
        <tissue evidence="7">Whole organism</tissue>
    </source>
</reference>
<feature type="chain" id="PRO_5047315363" evidence="4">
    <location>
        <begin position="22"/>
        <end position="100"/>
    </location>
</feature>
<keyword evidence="6" id="KW-1185">Reference proteome</keyword>
<evidence type="ECO:0000313" key="7">
    <source>
        <dbReference type="RefSeq" id="XP_017863648.1"/>
    </source>
</evidence>
<evidence type="ECO:0000256" key="1">
    <source>
        <dbReference type="ARBA" id="ARBA00022690"/>
    </source>
</evidence>
<dbReference type="Proteomes" id="UP000694904">
    <property type="component" value="Chromosome 4"/>
</dbReference>
<feature type="domain" description="BPTI/Kunitz inhibitor" evidence="5">
    <location>
        <begin position="36"/>
        <end position="93"/>
    </location>
</feature>
<dbReference type="GO" id="GO:0004867">
    <property type="term" value="F:serine-type endopeptidase inhibitor activity"/>
    <property type="evidence" value="ECO:0007669"/>
    <property type="project" value="UniProtKB-KW"/>
</dbReference>
<keyword evidence="3" id="KW-1015">Disulfide bond</keyword>
<keyword evidence="1 7" id="KW-0646">Protease inhibitor</keyword>
<dbReference type="GeneID" id="108614182"/>
<dbReference type="Gene3D" id="4.10.410.10">
    <property type="entry name" value="Pancreatic trypsin inhibitor Kunitz domain"/>
    <property type="match status" value="1"/>
</dbReference>
<evidence type="ECO:0000256" key="4">
    <source>
        <dbReference type="SAM" id="SignalP"/>
    </source>
</evidence>
<dbReference type="SMART" id="SM00131">
    <property type="entry name" value="KU"/>
    <property type="match status" value="1"/>
</dbReference>
<dbReference type="PANTHER" id="PTHR10083">
    <property type="entry name" value="KUNITZ-TYPE PROTEASE INHIBITOR-RELATED"/>
    <property type="match status" value="1"/>
</dbReference>
<dbReference type="PROSITE" id="PS50279">
    <property type="entry name" value="BPTI_KUNITZ_2"/>
    <property type="match status" value="1"/>
</dbReference>
<evidence type="ECO:0000313" key="6">
    <source>
        <dbReference type="Proteomes" id="UP000694904"/>
    </source>
</evidence>
<dbReference type="InterPro" id="IPR036880">
    <property type="entry name" value="Kunitz_BPTI_sf"/>
</dbReference>
<reference evidence="6" key="1">
    <citation type="journal article" date="1997" name="Nucleic Acids Res.">
        <title>tRNAscan-SE: a program for improved detection of transfer RNA genes in genomic sequence.</title>
        <authorList>
            <person name="Lowe T.M."/>
            <person name="Eddy S.R."/>
        </authorList>
    </citation>
    <scope>NUCLEOTIDE SEQUENCE [LARGE SCALE GENOMIC DNA]</scope>
</reference>
<accession>A0ABM1P8W2</accession>
<dbReference type="PANTHER" id="PTHR10083:SF374">
    <property type="entry name" value="BPTI_KUNITZ INHIBITOR DOMAIN-CONTAINING PROTEIN"/>
    <property type="match status" value="1"/>
</dbReference>
<name>A0ABM1P8W2_DROAR</name>
<sequence length="100" mass="11544">MKLYPLLICVALFVGNIEGYAKKTPKCVGQPIKDVCNLRRDLGHNKYIWCKEYAMAEMWYYNMIHNTCNKMIYMGCGGNFNRFCSEADCAKKCITTKKHG</sequence>
<evidence type="ECO:0000259" key="5">
    <source>
        <dbReference type="PROSITE" id="PS50279"/>
    </source>
</evidence>
<evidence type="ECO:0000256" key="2">
    <source>
        <dbReference type="ARBA" id="ARBA00022900"/>
    </source>
</evidence>
<feature type="signal peptide" evidence="4">
    <location>
        <begin position="1"/>
        <end position="21"/>
    </location>
</feature>
<dbReference type="RefSeq" id="XP_017863648.1">
    <property type="nucleotide sequence ID" value="XM_018008159.1"/>
</dbReference>
<keyword evidence="2 7" id="KW-0722">Serine protease inhibitor</keyword>
<dbReference type="InterPro" id="IPR002223">
    <property type="entry name" value="Kunitz_BPTI"/>
</dbReference>
<protein>
    <submittedName>
        <fullName evidence="7">Kunitz-type serine protease inhibitor HNTX-03141017-like</fullName>
    </submittedName>
</protein>
<evidence type="ECO:0000256" key="3">
    <source>
        <dbReference type="ARBA" id="ARBA00023157"/>
    </source>
</evidence>
<reference evidence="6" key="2">
    <citation type="journal article" date="2016" name="G3 (Bethesda)">
        <title>Genome Evolution in Three Species of Cactophilic Drosophila.</title>
        <authorList>
            <person name="Sanchez-Flores A."/>
            <person name="Penazola F."/>
            <person name="Carpinteyro-Ponce J."/>
            <person name="Nazario-Yepiz N."/>
            <person name="Abreu-Goodger C."/>
            <person name="Machado C.A."/>
            <person name="Markow T.A."/>
        </authorList>
    </citation>
    <scope>NUCLEOTIDE SEQUENCE [LARGE SCALE GENOMIC DNA]</scope>
</reference>